<dbReference type="AlphaFoldDB" id="A0A5B9QJ06"/>
<dbReference type="Pfam" id="PF01266">
    <property type="entry name" value="DAO"/>
    <property type="match status" value="1"/>
</dbReference>
<dbReference type="SUPFAM" id="SSF51905">
    <property type="entry name" value="FAD/NAD(P)-binding domain"/>
    <property type="match status" value="1"/>
</dbReference>
<dbReference type="Gene3D" id="3.30.9.10">
    <property type="entry name" value="D-Amino Acid Oxidase, subunit A, domain 2"/>
    <property type="match status" value="1"/>
</dbReference>
<evidence type="ECO:0000256" key="2">
    <source>
        <dbReference type="ARBA" id="ARBA00022630"/>
    </source>
</evidence>
<dbReference type="Gene3D" id="3.50.50.60">
    <property type="entry name" value="FAD/NAD(P)-binding domain"/>
    <property type="match status" value="1"/>
</dbReference>
<dbReference type="EMBL" id="CP042913">
    <property type="protein sequence ID" value="QEG34093.1"/>
    <property type="molecule type" value="Genomic_DNA"/>
</dbReference>
<dbReference type="OrthoDB" id="9794226at2"/>
<sequence length="375" mass="41143">MADFEVVVLGLGGIGSATLLHLARRGKRVLGIDRFIPPHSHGSSHGHTRIIRQAYFEHPQYVPLLAESYRLWRDLEKLTGEKLYHEIGVLQVGPESGVVVPGVRRAAQQHNLAVEELSPQIMRSRWPALSFPDSMAGVLEAHAGYLLVEECVRSQLAAAKDAGAEVQAPCEVLRWEGGNSIRIHTATGMITAERLVIAAGPWASTLLGDLYLQLQVRRKSVFWFAGASHFSAQAGYPCFLYELPSGVFYGFPLIGSQGIKLAKHSGGQRVENPLQVNKSIDAEDEKNIDGFRSLYLPDVTNQLLEHQTCFYTMSPDDHFIVDRHPQANNVVFAAGMSGHGFKFSPVLGQALADLSLDGGTDLPIDFLSLERLSTL</sequence>
<comment type="cofactor">
    <cofactor evidence="1">
        <name>FAD</name>
        <dbReference type="ChEBI" id="CHEBI:57692"/>
    </cofactor>
</comment>
<dbReference type="GO" id="GO:0008115">
    <property type="term" value="F:sarcosine oxidase activity"/>
    <property type="evidence" value="ECO:0007669"/>
    <property type="project" value="UniProtKB-EC"/>
</dbReference>
<dbReference type="PANTHER" id="PTHR10961:SF7">
    <property type="entry name" value="FAD DEPENDENT OXIDOREDUCTASE DOMAIN-CONTAINING PROTEIN"/>
    <property type="match status" value="1"/>
</dbReference>
<organism evidence="6 7">
    <name type="scientific">Bythopirellula goksoeyrii</name>
    <dbReference type="NCBI Taxonomy" id="1400387"/>
    <lineage>
        <taxon>Bacteria</taxon>
        <taxon>Pseudomonadati</taxon>
        <taxon>Planctomycetota</taxon>
        <taxon>Planctomycetia</taxon>
        <taxon>Pirellulales</taxon>
        <taxon>Lacipirellulaceae</taxon>
        <taxon>Bythopirellula</taxon>
    </lineage>
</organism>
<dbReference type="InterPro" id="IPR045170">
    <property type="entry name" value="MTOX"/>
</dbReference>
<dbReference type="NCBIfam" id="NF008425">
    <property type="entry name" value="PRK11259.1"/>
    <property type="match status" value="1"/>
</dbReference>
<evidence type="ECO:0000259" key="5">
    <source>
        <dbReference type="Pfam" id="PF01266"/>
    </source>
</evidence>
<evidence type="ECO:0000256" key="1">
    <source>
        <dbReference type="ARBA" id="ARBA00001974"/>
    </source>
</evidence>
<reference evidence="6 7" key="1">
    <citation type="submission" date="2019-08" db="EMBL/GenBank/DDBJ databases">
        <title>Deep-cultivation of Planctomycetes and their phenomic and genomic characterization uncovers novel biology.</title>
        <authorList>
            <person name="Wiegand S."/>
            <person name="Jogler M."/>
            <person name="Boedeker C."/>
            <person name="Pinto D."/>
            <person name="Vollmers J."/>
            <person name="Rivas-Marin E."/>
            <person name="Kohn T."/>
            <person name="Peeters S.H."/>
            <person name="Heuer A."/>
            <person name="Rast P."/>
            <person name="Oberbeckmann S."/>
            <person name="Bunk B."/>
            <person name="Jeske O."/>
            <person name="Meyerdierks A."/>
            <person name="Storesund J.E."/>
            <person name="Kallscheuer N."/>
            <person name="Luecker S."/>
            <person name="Lage O.M."/>
            <person name="Pohl T."/>
            <person name="Merkel B.J."/>
            <person name="Hornburger P."/>
            <person name="Mueller R.-W."/>
            <person name="Bruemmer F."/>
            <person name="Labrenz M."/>
            <person name="Spormann A.M."/>
            <person name="Op den Camp H."/>
            <person name="Overmann J."/>
            <person name="Amann R."/>
            <person name="Jetten M.S.M."/>
            <person name="Mascher T."/>
            <person name="Medema M.H."/>
            <person name="Devos D.P."/>
            <person name="Kaster A.-K."/>
            <person name="Ovreas L."/>
            <person name="Rohde M."/>
            <person name="Galperin M.Y."/>
            <person name="Jogler C."/>
        </authorList>
    </citation>
    <scope>NUCLEOTIDE SEQUENCE [LARGE SCALE GENOMIC DNA]</scope>
    <source>
        <strain evidence="6 7">Pr1d</strain>
    </source>
</reference>
<dbReference type="PANTHER" id="PTHR10961">
    <property type="entry name" value="PEROXISOMAL SARCOSINE OXIDASE"/>
    <property type="match status" value="1"/>
</dbReference>
<evidence type="ECO:0000313" key="6">
    <source>
        <dbReference type="EMBL" id="QEG34093.1"/>
    </source>
</evidence>
<gene>
    <name evidence="6" type="primary">soxA</name>
    <name evidence="6" type="ORF">Pr1d_13650</name>
</gene>
<evidence type="ECO:0000256" key="4">
    <source>
        <dbReference type="ARBA" id="ARBA00023002"/>
    </source>
</evidence>
<keyword evidence="3" id="KW-0274">FAD</keyword>
<name>A0A5B9QJ06_9BACT</name>
<feature type="domain" description="FAD dependent oxidoreductase" evidence="5">
    <location>
        <begin position="6"/>
        <end position="354"/>
    </location>
</feature>
<dbReference type="GO" id="GO:0050660">
    <property type="term" value="F:flavin adenine dinucleotide binding"/>
    <property type="evidence" value="ECO:0007669"/>
    <property type="project" value="InterPro"/>
</dbReference>
<keyword evidence="2" id="KW-0285">Flavoprotein</keyword>
<dbReference type="EC" id="1.5.3.1" evidence="6"/>
<keyword evidence="7" id="KW-1185">Reference proteome</keyword>
<dbReference type="InterPro" id="IPR006076">
    <property type="entry name" value="FAD-dep_OxRdtase"/>
</dbReference>
<evidence type="ECO:0000256" key="3">
    <source>
        <dbReference type="ARBA" id="ARBA00022827"/>
    </source>
</evidence>
<evidence type="ECO:0000313" key="7">
    <source>
        <dbReference type="Proteomes" id="UP000323917"/>
    </source>
</evidence>
<dbReference type="InterPro" id="IPR036188">
    <property type="entry name" value="FAD/NAD-bd_sf"/>
</dbReference>
<proteinExistence type="predicted"/>
<dbReference type="Proteomes" id="UP000323917">
    <property type="component" value="Chromosome"/>
</dbReference>
<dbReference type="KEGG" id="bgok:Pr1d_13650"/>
<dbReference type="RefSeq" id="WP_148072785.1">
    <property type="nucleotide sequence ID" value="NZ_CP042913.1"/>
</dbReference>
<keyword evidence="4 6" id="KW-0560">Oxidoreductase</keyword>
<protein>
    <submittedName>
        <fullName evidence="6">Monomeric sarcosine oxidase</fullName>
        <ecNumber evidence="6">1.5.3.1</ecNumber>
    </submittedName>
</protein>
<dbReference type="SUPFAM" id="SSF54373">
    <property type="entry name" value="FAD-linked reductases, C-terminal domain"/>
    <property type="match status" value="1"/>
</dbReference>
<accession>A0A5B9QJ06</accession>